<keyword evidence="1" id="KW-0732">Signal</keyword>
<organism evidence="2 3">
    <name type="scientific">Pseudomonas orientalis</name>
    <dbReference type="NCBI Taxonomy" id="76758"/>
    <lineage>
        <taxon>Bacteria</taxon>
        <taxon>Pseudomonadati</taxon>
        <taxon>Pseudomonadota</taxon>
        <taxon>Gammaproteobacteria</taxon>
        <taxon>Pseudomonadales</taxon>
        <taxon>Pseudomonadaceae</taxon>
        <taxon>Pseudomonas</taxon>
    </lineage>
</organism>
<feature type="signal peptide" evidence="1">
    <location>
        <begin position="1"/>
        <end position="19"/>
    </location>
</feature>
<dbReference type="AlphaFoldDB" id="A0A2L0RTQ0"/>
<proteinExistence type="predicted"/>
<feature type="chain" id="PRO_5014772448" evidence="1">
    <location>
        <begin position="20"/>
        <end position="182"/>
    </location>
</feature>
<name>A0A2L0RTQ0_9PSED</name>
<dbReference type="EMBL" id="CP018049">
    <property type="protein sequence ID" value="AUZ45352.1"/>
    <property type="molecule type" value="Genomic_DNA"/>
</dbReference>
<gene>
    <name evidence="2" type="ORF">BOP93_06995</name>
</gene>
<reference evidence="2 3" key="1">
    <citation type="journal article" date="2018" name="Front. Microbiol.">
        <title>Pseudomonas orientalis F9: A Potent Antagonist against Phytopathogens with Phytotoxic Effect in the Apple Flower.</title>
        <authorList>
            <person name="Zengerer V."/>
            <person name="Schmid M."/>
            <person name="Bieri M."/>
            <person name="Muller D.C."/>
            <person name="Remus-Emsermann M.N.P."/>
            <person name="Ahrens C.H."/>
            <person name="Pelludat C."/>
        </authorList>
    </citation>
    <scope>NUCLEOTIDE SEQUENCE [LARGE SCALE GENOMIC DNA]</scope>
    <source>
        <strain evidence="2 3">F9</strain>
    </source>
</reference>
<evidence type="ECO:0000313" key="2">
    <source>
        <dbReference type="EMBL" id="AUZ45352.1"/>
    </source>
</evidence>
<dbReference type="RefSeq" id="WP_104502073.1">
    <property type="nucleotide sequence ID" value="NZ_CP018049.1"/>
</dbReference>
<evidence type="ECO:0000256" key="1">
    <source>
        <dbReference type="SAM" id="SignalP"/>
    </source>
</evidence>
<evidence type="ECO:0000313" key="3">
    <source>
        <dbReference type="Proteomes" id="UP000239888"/>
    </source>
</evidence>
<sequence>MKKILAFGLLALVSGLVNAKCADRYYYYESKSLPINIKNWQILEDKALESSKEINDFKMMNAQCSEALPGESHNFTAYFNYIVDDADWKRIKKPLYKNLSIRLPNGATGVATPTIITIDEHEQQQRKAFKQYSSESVAQGKKSALYIYIVRKNIDQMYTPKLNVSFSKALIRDGYYFTEYKQ</sequence>
<dbReference type="KEGG" id="poi:BOP93_06995"/>
<protein>
    <submittedName>
        <fullName evidence="2">Uncharacterized protein</fullName>
    </submittedName>
</protein>
<dbReference type="Proteomes" id="UP000239888">
    <property type="component" value="Chromosome"/>
</dbReference>
<accession>A0A2L0RTQ0</accession>